<dbReference type="AlphaFoldDB" id="A0A813S4B7"/>
<dbReference type="OrthoDB" id="10550361at2759"/>
<evidence type="ECO:0000313" key="1">
    <source>
        <dbReference type="EMBL" id="CAF0794688.1"/>
    </source>
</evidence>
<dbReference type="InterPro" id="IPR042848">
    <property type="entry name" value="Rpp38"/>
</dbReference>
<dbReference type="Gene3D" id="3.30.1330.30">
    <property type="match status" value="1"/>
</dbReference>
<protein>
    <recommendedName>
        <fullName evidence="3">Ribosomal protein L7Ae/L30e/S12e/Gadd45 domain-containing protein</fullName>
    </recommendedName>
</protein>
<accession>A0A813S4B7</accession>
<proteinExistence type="predicted"/>
<dbReference type="Proteomes" id="UP000663879">
    <property type="component" value="Unassembled WGS sequence"/>
</dbReference>
<dbReference type="GO" id="GO:0005655">
    <property type="term" value="C:nucleolar ribonuclease P complex"/>
    <property type="evidence" value="ECO:0007669"/>
    <property type="project" value="InterPro"/>
</dbReference>
<gene>
    <name evidence="1" type="ORF">OXX778_LOCUS6151</name>
</gene>
<dbReference type="InterPro" id="IPR029064">
    <property type="entry name" value="Ribosomal_eL30-like_sf"/>
</dbReference>
<dbReference type="PANTHER" id="PTHR46948:SF1">
    <property type="entry name" value="RIBONUCLEASE P PROTEIN SUBUNIT P38"/>
    <property type="match status" value="1"/>
</dbReference>
<evidence type="ECO:0008006" key="3">
    <source>
        <dbReference type="Google" id="ProtNLM"/>
    </source>
</evidence>
<keyword evidence="2" id="KW-1185">Reference proteome</keyword>
<dbReference type="GO" id="GO:0001650">
    <property type="term" value="C:fibrillar center"/>
    <property type="evidence" value="ECO:0007669"/>
    <property type="project" value="TreeGrafter"/>
</dbReference>
<dbReference type="PANTHER" id="PTHR46948">
    <property type="entry name" value="RIBONUCLEASE P PROTEIN SUBUNIT P38"/>
    <property type="match status" value="1"/>
</dbReference>
<sequence>MNRKLIVNENLGWPDINEADSKKIVEFFESFLKANQSLRRKKTLPKKLRLKKEAENAVNDKKSDDFGKYFKKYIKIGINSITKTLETNPNSLAIVLICRSCKPLTVLTRHIQVMCSISNVSAGCVHNLNNLSKILNIKTVTAFGICKNNELESNSIYKKTHDDFLNELDQKVVNLLPQLKNPFTSNDYLNPTFLCIEDVNNELNKVDLNEEIDRMPKFSNREWSNAQENFGSDFISIDKSLKKSFTNFDDDNFILFDDRDQRNFNIDIESMDEGG</sequence>
<dbReference type="EMBL" id="CAJNOC010000711">
    <property type="protein sequence ID" value="CAF0794688.1"/>
    <property type="molecule type" value="Genomic_DNA"/>
</dbReference>
<reference evidence="1" key="1">
    <citation type="submission" date="2021-02" db="EMBL/GenBank/DDBJ databases">
        <authorList>
            <person name="Nowell W R."/>
        </authorList>
    </citation>
    <scope>NUCLEOTIDE SEQUENCE</scope>
    <source>
        <strain evidence="1">Ploen Becks lab</strain>
    </source>
</reference>
<dbReference type="SUPFAM" id="SSF55315">
    <property type="entry name" value="L30e-like"/>
    <property type="match status" value="1"/>
</dbReference>
<dbReference type="GO" id="GO:0004526">
    <property type="term" value="F:ribonuclease P activity"/>
    <property type="evidence" value="ECO:0007669"/>
    <property type="project" value="TreeGrafter"/>
</dbReference>
<dbReference type="GO" id="GO:0000172">
    <property type="term" value="C:ribonuclease MRP complex"/>
    <property type="evidence" value="ECO:0007669"/>
    <property type="project" value="InterPro"/>
</dbReference>
<comment type="caution">
    <text evidence="1">The sequence shown here is derived from an EMBL/GenBank/DDBJ whole genome shotgun (WGS) entry which is preliminary data.</text>
</comment>
<organism evidence="1 2">
    <name type="scientific">Brachionus calyciflorus</name>
    <dbReference type="NCBI Taxonomy" id="104777"/>
    <lineage>
        <taxon>Eukaryota</taxon>
        <taxon>Metazoa</taxon>
        <taxon>Spiralia</taxon>
        <taxon>Gnathifera</taxon>
        <taxon>Rotifera</taxon>
        <taxon>Eurotatoria</taxon>
        <taxon>Monogononta</taxon>
        <taxon>Pseudotrocha</taxon>
        <taxon>Ploima</taxon>
        <taxon>Brachionidae</taxon>
        <taxon>Brachionus</taxon>
    </lineage>
</organism>
<name>A0A813S4B7_9BILA</name>
<dbReference type="GO" id="GO:0001682">
    <property type="term" value="P:tRNA 5'-leader removal"/>
    <property type="evidence" value="ECO:0007669"/>
    <property type="project" value="InterPro"/>
</dbReference>
<evidence type="ECO:0000313" key="2">
    <source>
        <dbReference type="Proteomes" id="UP000663879"/>
    </source>
</evidence>
<dbReference type="GO" id="GO:0033204">
    <property type="term" value="F:ribonuclease P RNA binding"/>
    <property type="evidence" value="ECO:0007669"/>
    <property type="project" value="TreeGrafter"/>
</dbReference>